<evidence type="ECO:0000256" key="1">
    <source>
        <dbReference type="ARBA" id="ARBA00001974"/>
    </source>
</evidence>
<dbReference type="Proteomes" id="UP000186817">
    <property type="component" value="Unassembled WGS sequence"/>
</dbReference>
<dbReference type="AlphaFoldDB" id="A0A1Q9D3Q6"/>
<comment type="catalytic activity">
    <reaction evidence="7">
        <text>2 R'C(R)SH + O2 = R'C(R)S-S(R)CR' + H2O2</text>
        <dbReference type="Rhea" id="RHEA:17357"/>
        <dbReference type="ChEBI" id="CHEBI:15379"/>
        <dbReference type="ChEBI" id="CHEBI:16240"/>
        <dbReference type="ChEBI" id="CHEBI:16520"/>
        <dbReference type="ChEBI" id="CHEBI:17412"/>
        <dbReference type="EC" id="1.8.3.2"/>
    </reaction>
</comment>
<dbReference type="InterPro" id="IPR036774">
    <property type="entry name" value="ERV/ALR_sulphydryl_oxid_sf"/>
</dbReference>
<proteinExistence type="predicted"/>
<accession>A0A1Q9D3Q6</accession>
<organism evidence="9 10">
    <name type="scientific">Symbiodinium microadriaticum</name>
    <name type="common">Dinoflagellate</name>
    <name type="synonym">Zooxanthella microadriatica</name>
    <dbReference type="NCBI Taxonomy" id="2951"/>
    <lineage>
        <taxon>Eukaryota</taxon>
        <taxon>Sar</taxon>
        <taxon>Alveolata</taxon>
        <taxon>Dinophyceae</taxon>
        <taxon>Suessiales</taxon>
        <taxon>Symbiodiniaceae</taxon>
        <taxon>Symbiodinium</taxon>
    </lineage>
</organism>
<evidence type="ECO:0000256" key="4">
    <source>
        <dbReference type="ARBA" id="ARBA00022827"/>
    </source>
</evidence>
<evidence type="ECO:0000256" key="2">
    <source>
        <dbReference type="ARBA" id="ARBA00022630"/>
    </source>
</evidence>
<protein>
    <recommendedName>
        <fullName evidence="7">Sulfhydryl oxidase</fullName>
        <ecNumber evidence="7">1.8.3.2</ecNumber>
    </recommendedName>
</protein>
<dbReference type="Gene3D" id="1.20.120.310">
    <property type="entry name" value="ERV/ALR sulfhydryl oxidase domain"/>
    <property type="match status" value="1"/>
</dbReference>
<dbReference type="OrthoDB" id="415404at2759"/>
<keyword evidence="6" id="KW-1015">Disulfide bond</keyword>
<name>A0A1Q9D3Q6_SYMMI</name>
<reference evidence="9 10" key="1">
    <citation type="submission" date="2016-02" db="EMBL/GenBank/DDBJ databases">
        <title>Genome analysis of coral dinoflagellate symbionts highlights evolutionary adaptations to a symbiotic lifestyle.</title>
        <authorList>
            <person name="Aranda M."/>
            <person name="Li Y."/>
            <person name="Liew Y.J."/>
            <person name="Baumgarten S."/>
            <person name="Simakov O."/>
            <person name="Wilson M."/>
            <person name="Piel J."/>
            <person name="Ashoor H."/>
            <person name="Bougouffa S."/>
            <person name="Bajic V.B."/>
            <person name="Ryu T."/>
            <person name="Ravasi T."/>
            <person name="Bayer T."/>
            <person name="Micklem G."/>
            <person name="Kim H."/>
            <person name="Bhak J."/>
            <person name="Lajeunesse T.C."/>
            <person name="Voolstra C.R."/>
        </authorList>
    </citation>
    <scope>NUCLEOTIDE SEQUENCE [LARGE SCALE GENOMIC DNA]</scope>
    <source>
        <strain evidence="9 10">CCMP2467</strain>
    </source>
</reference>
<evidence type="ECO:0000313" key="9">
    <source>
        <dbReference type="EMBL" id="OLP89777.1"/>
    </source>
</evidence>
<dbReference type="GO" id="GO:0000139">
    <property type="term" value="C:Golgi membrane"/>
    <property type="evidence" value="ECO:0007669"/>
    <property type="project" value="TreeGrafter"/>
</dbReference>
<dbReference type="GO" id="GO:0005615">
    <property type="term" value="C:extracellular space"/>
    <property type="evidence" value="ECO:0007669"/>
    <property type="project" value="TreeGrafter"/>
</dbReference>
<keyword evidence="2 7" id="KW-0285">Flavoprotein</keyword>
<comment type="cofactor">
    <cofactor evidence="1 7">
        <name>FAD</name>
        <dbReference type="ChEBI" id="CHEBI:57692"/>
    </cofactor>
</comment>
<dbReference type="GO" id="GO:0006457">
    <property type="term" value="P:protein folding"/>
    <property type="evidence" value="ECO:0007669"/>
    <property type="project" value="TreeGrafter"/>
</dbReference>
<dbReference type="InterPro" id="IPR039798">
    <property type="entry name" value="Sulfhydryl_oxidase"/>
</dbReference>
<dbReference type="InterPro" id="IPR017905">
    <property type="entry name" value="ERV/ALR_sulphydryl_oxidase"/>
</dbReference>
<dbReference type="PANTHER" id="PTHR22897:SF8">
    <property type="entry name" value="SULFHYDRYL OXIDASE"/>
    <property type="match status" value="1"/>
</dbReference>
<dbReference type="EC" id="1.8.3.2" evidence="7"/>
<evidence type="ECO:0000256" key="6">
    <source>
        <dbReference type="ARBA" id="ARBA00023157"/>
    </source>
</evidence>
<feature type="domain" description="ERV/ALR sulfhydryl oxidase" evidence="8">
    <location>
        <begin position="188"/>
        <end position="304"/>
    </location>
</feature>
<sequence>MPWTKQELEAALVAQGFLPPAKPAFLDSTGPISATMPHSKNEPELIEFIGGLPTSHSCPAEAVEEALLESDDGPALTCPPERTVTGDVFPNSGWPQARGFMLGYTLRNWITPRPRRGKDLSAFDQDDLANMVLWLKGLSANFPVAQKEVKELLARAEAAKSSGKDLCVGDWLRSVADVEAVVGTSPPTGPGHCTTDTCRVWTLFHYMSLAEHQGFPGAASAQEAVNSITAFITNYFRCDHCRKHALEQLGAAAYGKEQLIQKGADGLPIYFWRFHNAVSVRIAAEGSCPGDRRWPPPDLCPTCWTKSDQEWDVLYEAKQIFSERRGGELNAGGALPDEGEVLKFLERTFRFPS</sequence>
<evidence type="ECO:0000313" key="10">
    <source>
        <dbReference type="Proteomes" id="UP000186817"/>
    </source>
</evidence>
<evidence type="ECO:0000256" key="5">
    <source>
        <dbReference type="ARBA" id="ARBA00023002"/>
    </source>
</evidence>
<keyword evidence="5 7" id="KW-0560">Oxidoreductase</keyword>
<keyword evidence="10" id="KW-1185">Reference proteome</keyword>
<keyword evidence="3" id="KW-0732">Signal</keyword>
<evidence type="ECO:0000256" key="7">
    <source>
        <dbReference type="RuleBase" id="RU371123"/>
    </source>
</evidence>
<dbReference type="EMBL" id="LSRX01000745">
    <property type="protein sequence ID" value="OLP89777.1"/>
    <property type="molecule type" value="Genomic_DNA"/>
</dbReference>
<dbReference type="Pfam" id="PF04777">
    <property type="entry name" value="Evr1_Alr"/>
    <property type="match status" value="1"/>
</dbReference>
<comment type="caution">
    <text evidence="9">The sequence shown here is derived from an EMBL/GenBank/DDBJ whole genome shotgun (WGS) entry which is preliminary data.</text>
</comment>
<dbReference type="PROSITE" id="PS51324">
    <property type="entry name" value="ERV_ALR"/>
    <property type="match status" value="1"/>
</dbReference>
<evidence type="ECO:0000256" key="3">
    <source>
        <dbReference type="ARBA" id="ARBA00022729"/>
    </source>
</evidence>
<dbReference type="PANTHER" id="PTHR22897">
    <property type="entry name" value="QUIESCIN Q6-RELATED SULFHYDRYL OXIDASE"/>
    <property type="match status" value="1"/>
</dbReference>
<keyword evidence="4 7" id="KW-0274">FAD</keyword>
<dbReference type="GO" id="GO:0003756">
    <property type="term" value="F:protein disulfide isomerase activity"/>
    <property type="evidence" value="ECO:0007669"/>
    <property type="project" value="TreeGrafter"/>
</dbReference>
<dbReference type="SUPFAM" id="SSF69000">
    <property type="entry name" value="FAD-dependent thiol oxidase"/>
    <property type="match status" value="1"/>
</dbReference>
<dbReference type="GO" id="GO:0016971">
    <property type="term" value="F:flavin-dependent sulfhydryl oxidase activity"/>
    <property type="evidence" value="ECO:0007669"/>
    <property type="project" value="InterPro"/>
</dbReference>
<gene>
    <name evidence="9" type="primary">QSOX1</name>
    <name evidence="9" type="ORF">AK812_SmicGene28728</name>
</gene>
<evidence type="ECO:0000259" key="8">
    <source>
        <dbReference type="PROSITE" id="PS51324"/>
    </source>
</evidence>